<name>A0A543PJQ8_9ACTN</name>
<reference evidence="2 3" key="1">
    <citation type="submission" date="2019-06" db="EMBL/GenBank/DDBJ databases">
        <title>Sequencing the genomes of 1000 actinobacteria strains.</title>
        <authorList>
            <person name="Klenk H.-P."/>
        </authorList>
    </citation>
    <scope>NUCLEOTIDE SEQUENCE [LARGE SCALE GENOMIC DNA]</scope>
    <source>
        <strain evidence="2 3">DSM 46837</strain>
    </source>
</reference>
<feature type="region of interest" description="Disordered" evidence="1">
    <location>
        <begin position="133"/>
        <end position="158"/>
    </location>
</feature>
<organism evidence="2 3">
    <name type="scientific">Blastococcus colisei</name>
    <dbReference type="NCBI Taxonomy" id="1564162"/>
    <lineage>
        <taxon>Bacteria</taxon>
        <taxon>Bacillati</taxon>
        <taxon>Actinomycetota</taxon>
        <taxon>Actinomycetes</taxon>
        <taxon>Geodermatophilales</taxon>
        <taxon>Geodermatophilaceae</taxon>
        <taxon>Blastococcus</taxon>
    </lineage>
</organism>
<protein>
    <submittedName>
        <fullName evidence="2">Uncharacterized protein</fullName>
    </submittedName>
</protein>
<comment type="caution">
    <text evidence="2">The sequence shown here is derived from an EMBL/GenBank/DDBJ whole genome shotgun (WGS) entry which is preliminary data.</text>
</comment>
<dbReference type="RefSeq" id="WP_142026734.1">
    <property type="nucleotide sequence ID" value="NZ_VFQE01000001.1"/>
</dbReference>
<dbReference type="EMBL" id="VFQE01000001">
    <property type="protein sequence ID" value="TQN44306.1"/>
    <property type="molecule type" value="Genomic_DNA"/>
</dbReference>
<evidence type="ECO:0000313" key="3">
    <source>
        <dbReference type="Proteomes" id="UP000319865"/>
    </source>
</evidence>
<proteinExistence type="predicted"/>
<evidence type="ECO:0000313" key="2">
    <source>
        <dbReference type="EMBL" id="TQN44306.1"/>
    </source>
</evidence>
<sequence length="158" mass="17823">MTRRPAHRHPAWFDRPANRLRLIAELQAVGADVAVIRPGRRRRGGFAVRIVLTPAGLEPQRVTIEFGPNTPDTPAIYVPGPGSKHRYDDGSLCIWYPYDPPERRWTWRDGGAVLAGHICAHLIREAWWRQTGEWPGEEAPHDPPDPPIAPRAARRTSP</sequence>
<keyword evidence="3" id="KW-1185">Reference proteome</keyword>
<evidence type="ECO:0000256" key="1">
    <source>
        <dbReference type="SAM" id="MobiDB-lite"/>
    </source>
</evidence>
<dbReference type="OrthoDB" id="5184421at2"/>
<accession>A0A543PJQ8</accession>
<dbReference type="AlphaFoldDB" id="A0A543PJQ8"/>
<dbReference type="Proteomes" id="UP000319865">
    <property type="component" value="Unassembled WGS sequence"/>
</dbReference>
<gene>
    <name evidence="2" type="ORF">FHU33_3804</name>
</gene>